<sequence>MVPDTSELPPPKKEIWKDKETNLWNLSIEFLVPLTKERVFKIISDPDLSTRVFSNFKGYSDMEVLDEDKQKDFTRFEMDRHQWYRVLWFKGSVATRLLYENYPKEGRQYFKLMRPGFMRVFDGRWQVEDADCNGGQCARVKLDQLFQLGIRIPGSDILIKRLVPGTTEQMMNDLIREAQSENEDSKASGSSE</sequence>
<dbReference type="InterPro" id="IPR023393">
    <property type="entry name" value="START-like_dom_sf"/>
</dbReference>
<protein>
    <recommendedName>
        <fullName evidence="3">Coenzyme Q-binding protein COQ10 START domain-containing protein</fullName>
    </recommendedName>
</protein>
<keyword evidence="2" id="KW-1185">Reference proteome</keyword>
<dbReference type="EMBL" id="DF237138">
    <property type="protein sequence ID" value="GAQ84440.1"/>
    <property type="molecule type" value="Genomic_DNA"/>
</dbReference>
<dbReference type="SUPFAM" id="SSF55961">
    <property type="entry name" value="Bet v1-like"/>
    <property type="match status" value="1"/>
</dbReference>
<evidence type="ECO:0008006" key="3">
    <source>
        <dbReference type="Google" id="ProtNLM"/>
    </source>
</evidence>
<organism evidence="1 2">
    <name type="scientific">Klebsormidium nitens</name>
    <name type="common">Green alga</name>
    <name type="synonym">Ulothrix nitens</name>
    <dbReference type="NCBI Taxonomy" id="105231"/>
    <lineage>
        <taxon>Eukaryota</taxon>
        <taxon>Viridiplantae</taxon>
        <taxon>Streptophyta</taxon>
        <taxon>Klebsormidiophyceae</taxon>
        <taxon>Klebsormidiales</taxon>
        <taxon>Klebsormidiaceae</taxon>
        <taxon>Klebsormidium</taxon>
    </lineage>
</organism>
<dbReference type="STRING" id="105231.A0A1Y1I0H6"/>
<name>A0A1Y1I0H6_KLENI</name>
<reference evidence="1 2" key="1">
    <citation type="journal article" date="2014" name="Nat. Commun.">
        <title>Klebsormidium flaccidum genome reveals primary factors for plant terrestrial adaptation.</title>
        <authorList>
            <person name="Hori K."/>
            <person name="Maruyama F."/>
            <person name="Fujisawa T."/>
            <person name="Togashi T."/>
            <person name="Yamamoto N."/>
            <person name="Seo M."/>
            <person name="Sato S."/>
            <person name="Yamada T."/>
            <person name="Mori H."/>
            <person name="Tajima N."/>
            <person name="Moriyama T."/>
            <person name="Ikeuchi M."/>
            <person name="Watanabe M."/>
            <person name="Wada H."/>
            <person name="Kobayashi K."/>
            <person name="Saito M."/>
            <person name="Masuda T."/>
            <person name="Sasaki-Sekimoto Y."/>
            <person name="Mashiguchi K."/>
            <person name="Awai K."/>
            <person name="Shimojima M."/>
            <person name="Masuda S."/>
            <person name="Iwai M."/>
            <person name="Nobusawa T."/>
            <person name="Narise T."/>
            <person name="Kondo S."/>
            <person name="Saito H."/>
            <person name="Sato R."/>
            <person name="Murakawa M."/>
            <person name="Ihara Y."/>
            <person name="Oshima-Yamada Y."/>
            <person name="Ohtaka K."/>
            <person name="Satoh M."/>
            <person name="Sonobe K."/>
            <person name="Ishii M."/>
            <person name="Ohtani R."/>
            <person name="Kanamori-Sato M."/>
            <person name="Honoki R."/>
            <person name="Miyazaki D."/>
            <person name="Mochizuki H."/>
            <person name="Umetsu J."/>
            <person name="Higashi K."/>
            <person name="Shibata D."/>
            <person name="Kamiya Y."/>
            <person name="Sato N."/>
            <person name="Nakamura Y."/>
            <person name="Tabata S."/>
            <person name="Ida S."/>
            <person name="Kurokawa K."/>
            <person name="Ohta H."/>
        </authorList>
    </citation>
    <scope>NUCLEOTIDE SEQUENCE [LARGE SCALE GENOMIC DNA]</scope>
    <source>
        <strain evidence="1 2">NIES-2285</strain>
    </source>
</reference>
<dbReference type="Gene3D" id="3.30.530.20">
    <property type="match status" value="1"/>
</dbReference>
<dbReference type="OrthoDB" id="530906at2759"/>
<dbReference type="PANTHER" id="PTHR31385:SF4">
    <property type="entry name" value="F28C11.15-RELATED"/>
    <property type="match status" value="1"/>
</dbReference>
<dbReference type="Proteomes" id="UP000054558">
    <property type="component" value="Unassembled WGS sequence"/>
</dbReference>
<accession>A0A1Y1I0H6</accession>
<dbReference type="AlphaFoldDB" id="A0A1Y1I0H6"/>
<gene>
    <name evidence="1" type="ORF">KFL_001890040</name>
</gene>
<dbReference type="PANTHER" id="PTHR31385">
    <property type="entry name" value="PUTATIVE (DUF220)-RELATED"/>
    <property type="match status" value="1"/>
</dbReference>
<proteinExistence type="predicted"/>
<evidence type="ECO:0000313" key="1">
    <source>
        <dbReference type="EMBL" id="GAQ84440.1"/>
    </source>
</evidence>
<evidence type="ECO:0000313" key="2">
    <source>
        <dbReference type="Proteomes" id="UP000054558"/>
    </source>
</evidence>